<dbReference type="CDD" id="cd16442">
    <property type="entry name" value="BPL"/>
    <property type="match status" value="1"/>
</dbReference>
<dbReference type="SUPFAM" id="SSF50037">
    <property type="entry name" value="C-terminal domain of transcriptional repressors"/>
    <property type="match status" value="1"/>
</dbReference>
<dbReference type="Pfam" id="PF08279">
    <property type="entry name" value="HTH_11"/>
    <property type="match status" value="1"/>
</dbReference>
<dbReference type="GO" id="GO:0009249">
    <property type="term" value="P:protein lipoylation"/>
    <property type="evidence" value="ECO:0007669"/>
    <property type="project" value="UniProtKB-ARBA"/>
</dbReference>
<feature type="domain" description="BPL/LPL catalytic" evidence="6">
    <location>
        <begin position="78"/>
        <end position="258"/>
    </location>
</feature>
<evidence type="ECO:0000256" key="5">
    <source>
        <dbReference type="HAMAP-Rule" id="MF_00978"/>
    </source>
</evidence>
<evidence type="ECO:0000256" key="3">
    <source>
        <dbReference type="ARBA" id="ARBA00022840"/>
    </source>
</evidence>
<protein>
    <recommendedName>
        <fullName evidence="5">Bifunctional ligase/repressor BirA</fullName>
    </recommendedName>
    <alternativeName>
        <fullName evidence="5">Biotin--[acetyl-CoA-carboxylase] ligase</fullName>
        <ecNumber evidence="5">6.3.4.15</ecNumber>
    </alternativeName>
    <alternativeName>
        <fullName evidence="5">Biotin--protein ligase</fullName>
    </alternativeName>
    <alternativeName>
        <fullName evidence="5">Biotin-[acetyl-CoA carboxylase] synthetase</fullName>
    </alternativeName>
</protein>
<keyword evidence="5" id="KW-0805">Transcription regulation</keyword>
<comment type="caution">
    <text evidence="5">Lacks conserved residue(s) required for the propagation of feature annotation.</text>
</comment>
<evidence type="ECO:0000259" key="6">
    <source>
        <dbReference type="PROSITE" id="PS51733"/>
    </source>
</evidence>
<comment type="similarity">
    <text evidence="5">Belongs to the biotin--protein ligase family.</text>
</comment>
<dbReference type="InterPro" id="IPR008988">
    <property type="entry name" value="Transcriptional_repressor_C"/>
</dbReference>
<dbReference type="PANTHER" id="PTHR12835:SF5">
    <property type="entry name" value="BIOTIN--PROTEIN LIGASE"/>
    <property type="match status" value="1"/>
</dbReference>
<evidence type="ECO:0000313" key="7">
    <source>
        <dbReference type="EMBL" id="RHK04077.1"/>
    </source>
</evidence>
<evidence type="ECO:0000313" key="8">
    <source>
        <dbReference type="Proteomes" id="UP000286288"/>
    </source>
</evidence>
<evidence type="ECO:0000256" key="1">
    <source>
        <dbReference type="ARBA" id="ARBA00022598"/>
    </source>
</evidence>
<dbReference type="InterPro" id="IPR030855">
    <property type="entry name" value="Bifunct_BirA"/>
</dbReference>
<dbReference type="HAMAP" id="MF_00978">
    <property type="entry name" value="Bifunct_BirA"/>
    <property type="match status" value="1"/>
</dbReference>
<dbReference type="InterPro" id="IPR036388">
    <property type="entry name" value="WH-like_DNA-bd_sf"/>
</dbReference>
<dbReference type="Gene3D" id="2.30.30.100">
    <property type="match status" value="1"/>
</dbReference>
<dbReference type="Gene3D" id="3.30.930.10">
    <property type="entry name" value="Bira Bifunctional Protein, Domain 2"/>
    <property type="match status" value="1"/>
</dbReference>
<keyword evidence="4 5" id="KW-0092">Biotin</keyword>
<dbReference type="Pfam" id="PF03099">
    <property type="entry name" value="BPL_LplA_LipB"/>
    <property type="match status" value="1"/>
</dbReference>
<accession>A0A415ENL2</accession>
<dbReference type="GO" id="GO:0004077">
    <property type="term" value="F:biotin--[biotin carboxyl-carrier protein] ligase activity"/>
    <property type="evidence" value="ECO:0007669"/>
    <property type="project" value="UniProtKB-UniRule"/>
</dbReference>
<dbReference type="InterPro" id="IPR013196">
    <property type="entry name" value="HTH_11"/>
</dbReference>
<keyword evidence="3 5" id="KW-0067">ATP-binding</keyword>
<feature type="binding site" evidence="5">
    <location>
        <position position="182"/>
    </location>
    <ligand>
        <name>biotin</name>
        <dbReference type="ChEBI" id="CHEBI:57586"/>
    </ligand>
</feature>
<dbReference type="InterPro" id="IPR045864">
    <property type="entry name" value="aa-tRNA-synth_II/BPL/LPL"/>
</dbReference>
<dbReference type="GO" id="GO:0003677">
    <property type="term" value="F:DNA binding"/>
    <property type="evidence" value="ECO:0007669"/>
    <property type="project" value="UniProtKB-UniRule"/>
</dbReference>
<dbReference type="SUPFAM" id="SSF55681">
    <property type="entry name" value="Class II aaRS and biotin synthetases"/>
    <property type="match status" value="1"/>
</dbReference>
<organism evidence="7 8">
    <name type="scientific">Enterococcus casseliflavus</name>
    <name type="common">Enterococcus flavescens</name>
    <dbReference type="NCBI Taxonomy" id="37734"/>
    <lineage>
        <taxon>Bacteria</taxon>
        <taxon>Bacillati</taxon>
        <taxon>Bacillota</taxon>
        <taxon>Bacilli</taxon>
        <taxon>Lactobacillales</taxon>
        <taxon>Enterococcaceae</taxon>
        <taxon>Enterococcus</taxon>
    </lineage>
</organism>
<dbReference type="Proteomes" id="UP000286288">
    <property type="component" value="Unassembled WGS sequence"/>
</dbReference>
<gene>
    <name evidence="5" type="primary">birA</name>
    <name evidence="7" type="ORF">DW084_16810</name>
</gene>
<keyword evidence="2 5" id="KW-0547">Nucleotide-binding</keyword>
<keyword evidence="5" id="KW-0238">DNA-binding</keyword>
<name>A0A415ENL2_ENTCA</name>
<feature type="DNA-binding region" description="H-T-H motif" evidence="5">
    <location>
        <begin position="20"/>
        <end position="39"/>
    </location>
</feature>
<dbReference type="InterPro" id="IPR036390">
    <property type="entry name" value="WH_DNA-bd_sf"/>
</dbReference>
<dbReference type="InterPro" id="IPR003142">
    <property type="entry name" value="BPL_C"/>
</dbReference>
<dbReference type="NCBIfam" id="TIGR00121">
    <property type="entry name" value="birA_ligase"/>
    <property type="match status" value="1"/>
</dbReference>
<comment type="catalytic activity">
    <reaction evidence="5">
        <text>biotin + L-lysyl-[protein] + ATP = N(6)-biotinyl-L-lysyl-[protein] + AMP + diphosphate + H(+)</text>
        <dbReference type="Rhea" id="RHEA:11756"/>
        <dbReference type="Rhea" id="RHEA-COMP:9752"/>
        <dbReference type="Rhea" id="RHEA-COMP:10505"/>
        <dbReference type="ChEBI" id="CHEBI:15378"/>
        <dbReference type="ChEBI" id="CHEBI:29969"/>
        <dbReference type="ChEBI" id="CHEBI:30616"/>
        <dbReference type="ChEBI" id="CHEBI:33019"/>
        <dbReference type="ChEBI" id="CHEBI:57586"/>
        <dbReference type="ChEBI" id="CHEBI:83144"/>
        <dbReference type="ChEBI" id="CHEBI:456215"/>
        <dbReference type="EC" id="6.3.4.15"/>
    </reaction>
</comment>
<sequence>MTTKEKILTLLQKEDTVLSGEKLAQALSISRTAVWKAIKELEKEGYHFEHLANGYRFVSADRYDQAALAAALPMIPTIQIKDAVESTMKEAKIAALDSGLATPALFLTETQTGGHGRFERPFFSPKKQGIYMSLLLKPNQAFQELPQYTVLAAVAVAEAIDALLMKETAIKWVNDLYLDEKKICGILSEATSDFETGRITSVVIGIGISFSIPQQQFPAEIREKATSLFPGEEYPTFSRAALIQEIWRRFFHLLAQLPDMDYMARYRQKSFVLGRTVQFTQQGVTYEGIAKDITNTGELVVETATERKVLSSGEISLERY</sequence>
<dbReference type="Gene3D" id="1.10.10.10">
    <property type="entry name" value="Winged helix-like DNA-binding domain superfamily/Winged helix DNA-binding domain"/>
    <property type="match status" value="1"/>
</dbReference>
<keyword evidence="5" id="KW-0804">Transcription</keyword>
<dbReference type="Pfam" id="PF02237">
    <property type="entry name" value="BPL_C"/>
    <property type="match status" value="1"/>
</dbReference>
<evidence type="ECO:0000256" key="4">
    <source>
        <dbReference type="ARBA" id="ARBA00023267"/>
    </source>
</evidence>
<dbReference type="GO" id="GO:0005524">
    <property type="term" value="F:ATP binding"/>
    <property type="evidence" value="ECO:0007669"/>
    <property type="project" value="UniProtKB-UniRule"/>
</dbReference>
<dbReference type="InterPro" id="IPR004408">
    <property type="entry name" value="Biotin_CoA_COase_ligase"/>
</dbReference>
<dbReference type="GO" id="GO:0016740">
    <property type="term" value="F:transferase activity"/>
    <property type="evidence" value="ECO:0007669"/>
    <property type="project" value="UniProtKB-ARBA"/>
</dbReference>
<dbReference type="SUPFAM" id="SSF46785">
    <property type="entry name" value="Winged helix' DNA-binding domain"/>
    <property type="match status" value="1"/>
</dbReference>
<dbReference type="GO" id="GO:0005737">
    <property type="term" value="C:cytoplasm"/>
    <property type="evidence" value="ECO:0007669"/>
    <property type="project" value="TreeGrafter"/>
</dbReference>
<dbReference type="AlphaFoldDB" id="A0A415ENL2"/>
<proteinExistence type="inferred from homology"/>
<dbReference type="PROSITE" id="PS51733">
    <property type="entry name" value="BPL_LPL_CATALYTIC"/>
    <property type="match status" value="1"/>
</dbReference>
<reference evidence="7 8" key="1">
    <citation type="submission" date="2018-08" db="EMBL/GenBank/DDBJ databases">
        <title>A genome reference for cultivated species of the human gut microbiota.</title>
        <authorList>
            <person name="Zou Y."/>
            <person name="Xue W."/>
            <person name="Luo G."/>
        </authorList>
    </citation>
    <scope>NUCLEOTIDE SEQUENCE [LARGE SCALE GENOMIC DNA]</scope>
    <source>
        <strain evidence="7 8">AF48-16</strain>
    </source>
</reference>
<keyword evidence="1 5" id="KW-0436">Ligase</keyword>
<comment type="caution">
    <text evidence="7">The sequence shown here is derived from an EMBL/GenBank/DDBJ whole genome shotgun (WGS) entry which is preliminary data.</text>
</comment>
<dbReference type="GO" id="GO:0006355">
    <property type="term" value="P:regulation of DNA-templated transcription"/>
    <property type="evidence" value="ECO:0007669"/>
    <property type="project" value="UniProtKB-UniRule"/>
</dbReference>
<dbReference type="PANTHER" id="PTHR12835">
    <property type="entry name" value="BIOTIN PROTEIN LIGASE"/>
    <property type="match status" value="1"/>
</dbReference>
<dbReference type="EMBL" id="QRMZ01000031">
    <property type="protein sequence ID" value="RHK04077.1"/>
    <property type="molecule type" value="Genomic_DNA"/>
</dbReference>
<feature type="binding site" evidence="5">
    <location>
        <position position="111"/>
    </location>
    <ligand>
        <name>biotin</name>
        <dbReference type="ChEBI" id="CHEBI:57586"/>
    </ligand>
</feature>
<evidence type="ECO:0000256" key="2">
    <source>
        <dbReference type="ARBA" id="ARBA00022741"/>
    </source>
</evidence>
<keyword evidence="5" id="KW-0678">Repressor</keyword>
<dbReference type="EC" id="6.3.4.15" evidence="5"/>
<comment type="function">
    <text evidence="5">Acts both as a biotin--[acetyl-CoA-carboxylase] ligase and a repressor.</text>
</comment>
<dbReference type="InterPro" id="IPR004143">
    <property type="entry name" value="BPL_LPL_catalytic"/>
</dbReference>